<keyword evidence="3" id="KW-0808">Transferase</keyword>
<dbReference type="Pfam" id="PF13439">
    <property type="entry name" value="Glyco_transf_4"/>
    <property type="match status" value="1"/>
</dbReference>
<accession>A0ABX3AHW7</accession>
<dbReference type="PANTHER" id="PTHR45947:SF13">
    <property type="entry name" value="TRANSFERASE"/>
    <property type="match status" value="1"/>
</dbReference>
<dbReference type="PANTHER" id="PTHR45947">
    <property type="entry name" value="SULFOQUINOVOSYL TRANSFERASE SQD2"/>
    <property type="match status" value="1"/>
</dbReference>
<sequence>MKVLIVNKFLYPNGGSETYIFRLGEELQRQGHEVQFFGMEHEGRIVGNHAEAYTSDMDFHAGKVKKLLYPFKIIYSLEARGKIRKVLLDFRPDVVHLNNFNFQLTPSIIYEINKFGRESGKKIKIVFTAHDYQIICPNHMMRIPSTGENCEKCLGGSFINCTKNKCIHNSGMKSLLGSLEGYIYSILKTYRFLDTIICPTYFIEAKIKSNPLFCGRTVVMHNFIDAKADEKYEKRDYVIYFGRYSDEKGMRTLLQACGQLPDISFVFAGAGPLEKELQFVKNIKNVGFQSGGELVKYIKEAKFSVYPSEWYENCPFSVMESQAYGTPIIGADIGGIPELIQAGVTGELFKSGDVKELCLKIRELWENNDKLSKYTENCSSLLFNTTEQYCKQILKIYAK</sequence>
<evidence type="ECO:0000313" key="3">
    <source>
        <dbReference type="EMBL" id="ODR57514.1"/>
    </source>
</evidence>
<dbReference type="EMBL" id="MEHD01000021">
    <property type="protein sequence ID" value="ODR57514.1"/>
    <property type="molecule type" value="Genomic_DNA"/>
</dbReference>
<proteinExistence type="predicted"/>
<dbReference type="InterPro" id="IPR050194">
    <property type="entry name" value="Glycosyltransferase_grp1"/>
</dbReference>
<gene>
    <name evidence="3" type="ORF">BEI63_10385</name>
</gene>
<dbReference type="InterPro" id="IPR001296">
    <property type="entry name" value="Glyco_trans_1"/>
</dbReference>
<feature type="domain" description="Glycosyltransferase subfamily 4-like N-terminal" evidence="2">
    <location>
        <begin position="14"/>
        <end position="226"/>
    </location>
</feature>
<evidence type="ECO:0000259" key="1">
    <source>
        <dbReference type="Pfam" id="PF00534"/>
    </source>
</evidence>
<reference evidence="3 4" key="1">
    <citation type="submission" date="2016-08" db="EMBL/GenBank/DDBJ databases">
        <title>Characterization of Isolates of Eisenbergiella tayi Derived from Blood Cultures, Using Whole Genome Sequencing.</title>
        <authorList>
            <person name="Bernier A.-M."/>
            <person name="Burdz T."/>
            <person name="Wiebe D."/>
            <person name="Bernard K."/>
        </authorList>
    </citation>
    <scope>NUCLEOTIDE SEQUENCE [LARGE SCALE GENOMIC DNA]</scope>
    <source>
        <strain evidence="3 4">NML120146</strain>
    </source>
</reference>
<name>A0ABX3AHW7_9FIRM</name>
<feature type="domain" description="Glycosyl transferase family 1" evidence="1">
    <location>
        <begin position="227"/>
        <end position="377"/>
    </location>
</feature>
<dbReference type="Pfam" id="PF00534">
    <property type="entry name" value="Glycos_transf_1"/>
    <property type="match status" value="1"/>
</dbReference>
<dbReference type="SUPFAM" id="SSF53756">
    <property type="entry name" value="UDP-Glycosyltransferase/glycogen phosphorylase"/>
    <property type="match status" value="1"/>
</dbReference>
<dbReference type="Gene3D" id="3.40.50.2000">
    <property type="entry name" value="Glycogen Phosphorylase B"/>
    <property type="match status" value="2"/>
</dbReference>
<dbReference type="Proteomes" id="UP000094869">
    <property type="component" value="Unassembled WGS sequence"/>
</dbReference>
<keyword evidence="4" id="KW-1185">Reference proteome</keyword>
<organism evidence="3 4">
    <name type="scientific">Eisenbergiella tayi</name>
    <dbReference type="NCBI Taxonomy" id="1432052"/>
    <lineage>
        <taxon>Bacteria</taxon>
        <taxon>Bacillati</taxon>
        <taxon>Bacillota</taxon>
        <taxon>Clostridia</taxon>
        <taxon>Lachnospirales</taxon>
        <taxon>Lachnospiraceae</taxon>
        <taxon>Eisenbergiella</taxon>
    </lineage>
</organism>
<dbReference type="InterPro" id="IPR028098">
    <property type="entry name" value="Glyco_trans_4-like_N"/>
</dbReference>
<evidence type="ECO:0000259" key="2">
    <source>
        <dbReference type="Pfam" id="PF13439"/>
    </source>
</evidence>
<comment type="caution">
    <text evidence="3">The sequence shown here is derived from an EMBL/GenBank/DDBJ whole genome shotgun (WGS) entry which is preliminary data.</text>
</comment>
<dbReference type="GO" id="GO:0016740">
    <property type="term" value="F:transferase activity"/>
    <property type="evidence" value="ECO:0007669"/>
    <property type="project" value="UniProtKB-KW"/>
</dbReference>
<evidence type="ECO:0000313" key="4">
    <source>
        <dbReference type="Proteomes" id="UP000094869"/>
    </source>
</evidence>
<dbReference type="RefSeq" id="WP_044968549.1">
    <property type="nucleotide sequence ID" value="NZ_JAWYUW010000067.1"/>
</dbReference>
<protein>
    <submittedName>
        <fullName evidence="3">Glycosyl transferase family 1</fullName>
    </submittedName>
</protein>